<dbReference type="OrthoDB" id="799801at2"/>
<evidence type="ECO:0000256" key="1">
    <source>
        <dbReference type="SAM" id="MobiDB-lite"/>
    </source>
</evidence>
<name>A0A5B8VY16_9SPHI</name>
<dbReference type="AlphaFoldDB" id="A0A5B8VY16"/>
<evidence type="ECO:0000313" key="3">
    <source>
        <dbReference type="EMBL" id="QEC75832.1"/>
    </source>
</evidence>
<feature type="compositionally biased region" description="Basic and acidic residues" evidence="1">
    <location>
        <begin position="77"/>
        <end position="87"/>
    </location>
</feature>
<keyword evidence="4" id="KW-1185">Reference proteome</keyword>
<dbReference type="RefSeq" id="WP_147053019.1">
    <property type="nucleotide sequence ID" value="NZ_CP042437.1"/>
</dbReference>
<dbReference type="EMBL" id="CP042437">
    <property type="protein sequence ID" value="QEC75832.1"/>
    <property type="molecule type" value="Genomic_DNA"/>
</dbReference>
<organism evidence="3 4">
    <name type="scientific">Mucilaginibacter ginsenosidivorax</name>
    <dbReference type="NCBI Taxonomy" id="862126"/>
    <lineage>
        <taxon>Bacteria</taxon>
        <taxon>Pseudomonadati</taxon>
        <taxon>Bacteroidota</taxon>
        <taxon>Sphingobacteriia</taxon>
        <taxon>Sphingobacteriales</taxon>
        <taxon>Sphingobacteriaceae</taxon>
        <taxon>Mucilaginibacter</taxon>
    </lineage>
</organism>
<sequence>MREFFINGLHVFVIVVISGFVILGNMALSGKFDHWDSRFIKKAQHMFNRLRRYFDRKHSRQQDENINARREHHAHHETHTNDDQTIE</sequence>
<protein>
    <submittedName>
        <fullName evidence="3">Uncharacterized protein</fullName>
    </submittedName>
</protein>
<keyword evidence="2" id="KW-0472">Membrane</keyword>
<proteinExistence type="predicted"/>
<keyword evidence="2" id="KW-0812">Transmembrane</keyword>
<dbReference type="KEGG" id="mgk:FSB76_07650"/>
<feature type="compositionally biased region" description="Basic and acidic residues" evidence="1">
    <location>
        <begin position="60"/>
        <end position="69"/>
    </location>
</feature>
<reference evidence="3 4" key="1">
    <citation type="journal article" date="2013" name="J. Microbiol.">
        <title>Mucilaginibacter ginsenosidivorax sp. nov., with ginsenoside converting activity isolated from sediment.</title>
        <authorList>
            <person name="Kim J.K."/>
            <person name="Choi T.E."/>
            <person name="Liu Q.M."/>
            <person name="Park H.Y."/>
            <person name="Yi T.H."/>
            <person name="Yoon M.H."/>
            <person name="Kim S.C."/>
            <person name="Im W.T."/>
        </authorList>
    </citation>
    <scope>NUCLEOTIDE SEQUENCE [LARGE SCALE GENOMIC DNA]</scope>
    <source>
        <strain evidence="3 4">KHI28</strain>
    </source>
</reference>
<feature type="region of interest" description="Disordered" evidence="1">
    <location>
        <begin position="58"/>
        <end position="87"/>
    </location>
</feature>
<evidence type="ECO:0000256" key="2">
    <source>
        <dbReference type="SAM" id="Phobius"/>
    </source>
</evidence>
<gene>
    <name evidence="3" type="ORF">FSB76_07650</name>
</gene>
<dbReference type="Proteomes" id="UP000321362">
    <property type="component" value="Chromosome"/>
</dbReference>
<evidence type="ECO:0000313" key="4">
    <source>
        <dbReference type="Proteomes" id="UP000321362"/>
    </source>
</evidence>
<feature type="transmembrane region" description="Helical" evidence="2">
    <location>
        <begin position="6"/>
        <end position="28"/>
    </location>
</feature>
<accession>A0A5B8VY16</accession>
<keyword evidence="2" id="KW-1133">Transmembrane helix</keyword>